<feature type="transmembrane region" description="Helical" evidence="1">
    <location>
        <begin position="100"/>
        <end position="121"/>
    </location>
</feature>
<comment type="caution">
    <text evidence="2">The sequence shown here is derived from an EMBL/GenBank/DDBJ whole genome shotgun (WGS) entry which is preliminary data.</text>
</comment>
<keyword evidence="1" id="KW-0472">Membrane</keyword>
<protein>
    <submittedName>
        <fullName evidence="2">Uncharacterized protein</fullName>
    </submittedName>
</protein>
<accession>A0A645JD77</accession>
<name>A0A645JD77_9ZZZZ</name>
<sequence length="144" mass="15837">MLITLFSFSRGRNLAGFPAPKTTHGTFSSITVSTSSCAYGLRSIMFTANGLSVIVFIFFISCVSNCLSIEPEPIVPSPPAFETAAAKFDVPAHAIPPSNIGYFIFKSWVILVFLKFILLSLHPVSFQASAPQLRRYFFHSLHCL</sequence>
<proteinExistence type="predicted"/>
<dbReference type="AlphaFoldDB" id="A0A645JD77"/>
<keyword evidence="1" id="KW-1133">Transmembrane helix</keyword>
<evidence type="ECO:0000256" key="1">
    <source>
        <dbReference type="SAM" id="Phobius"/>
    </source>
</evidence>
<organism evidence="2">
    <name type="scientific">bioreactor metagenome</name>
    <dbReference type="NCBI Taxonomy" id="1076179"/>
    <lineage>
        <taxon>unclassified sequences</taxon>
        <taxon>metagenomes</taxon>
        <taxon>ecological metagenomes</taxon>
    </lineage>
</organism>
<gene>
    <name evidence="2" type="ORF">SDC9_208348</name>
</gene>
<dbReference type="EMBL" id="VSSQ01136129">
    <property type="protein sequence ID" value="MPN60619.1"/>
    <property type="molecule type" value="Genomic_DNA"/>
</dbReference>
<keyword evidence="1" id="KW-0812">Transmembrane</keyword>
<evidence type="ECO:0000313" key="2">
    <source>
        <dbReference type="EMBL" id="MPN60619.1"/>
    </source>
</evidence>
<reference evidence="2" key="1">
    <citation type="submission" date="2019-08" db="EMBL/GenBank/DDBJ databases">
        <authorList>
            <person name="Kucharzyk K."/>
            <person name="Murdoch R.W."/>
            <person name="Higgins S."/>
            <person name="Loffler F."/>
        </authorList>
    </citation>
    <scope>NUCLEOTIDE SEQUENCE</scope>
</reference>